<keyword evidence="1" id="KW-1133">Transmembrane helix</keyword>
<feature type="transmembrane region" description="Helical" evidence="1">
    <location>
        <begin position="12"/>
        <end position="33"/>
    </location>
</feature>
<dbReference type="AlphaFoldDB" id="A0A6J6XNM8"/>
<organism evidence="2">
    <name type="scientific">freshwater metagenome</name>
    <dbReference type="NCBI Taxonomy" id="449393"/>
    <lineage>
        <taxon>unclassified sequences</taxon>
        <taxon>metagenomes</taxon>
        <taxon>ecological metagenomes</taxon>
    </lineage>
</organism>
<reference evidence="2" key="1">
    <citation type="submission" date="2020-05" db="EMBL/GenBank/DDBJ databases">
        <authorList>
            <person name="Chiriac C."/>
            <person name="Salcher M."/>
            <person name="Ghai R."/>
            <person name="Kavagutti S V."/>
        </authorList>
    </citation>
    <scope>NUCLEOTIDE SEQUENCE</scope>
</reference>
<protein>
    <submittedName>
        <fullName evidence="2">Unannotated protein</fullName>
    </submittedName>
</protein>
<accession>A0A6J6XNM8</accession>
<evidence type="ECO:0000256" key="1">
    <source>
        <dbReference type="SAM" id="Phobius"/>
    </source>
</evidence>
<name>A0A6J6XNM8_9ZZZZ</name>
<feature type="transmembrane region" description="Helical" evidence="1">
    <location>
        <begin position="45"/>
        <end position="64"/>
    </location>
</feature>
<keyword evidence="1" id="KW-0472">Membrane</keyword>
<dbReference type="EMBL" id="CAFAAK010000059">
    <property type="protein sequence ID" value="CAB4797284.1"/>
    <property type="molecule type" value="Genomic_DNA"/>
</dbReference>
<sequence length="65" mass="6818">MISTLFFTVPDSVLAIYLGVFAGFLTYLAAADILPEAHSRHPARLTLVSTGVGVLAMWGVVAVVA</sequence>
<keyword evidence="1" id="KW-0812">Transmembrane</keyword>
<gene>
    <name evidence="2" type="ORF">UFOPK3024_00386</name>
</gene>
<evidence type="ECO:0000313" key="2">
    <source>
        <dbReference type="EMBL" id="CAB4797284.1"/>
    </source>
</evidence>
<proteinExistence type="predicted"/>